<proteinExistence type="predicted"/>
<dbReference type="InterPro" id="IPR021307">
    <property type="entry name" value="DUF2884"/>
</dbReference>
<gene>
    <name evidence="1" type="ORF">VIBNISOn1_1610075</name>
</gene>
<dbReference type="Gene3D" id="1.20.120.20">
    <property type="entry name" value="Apolipoprotein"/>
    <property type="match status" value="1"/>
</dbReference>
<protein>
    <recommendedName>
        <fullName evidence="3">Methyl-accepting chemotaxis protein</fullName>
    </recommendedName>
</protein>
<evidence type="ECO:0008006" key="3">
    <source>
        <dbReference type="Google" id="ProtNLM"/>
    </source>
</evidence>
<accession>A0AAV2VMS7</accession>
<comment type="caution">
    <text evidence="1">The sequence shown here is derived from an EMBL/GenBank/DDBJ whole genome shotgun (WGS) entry which is preliminary data.</text>
</comment>
<reference evidence="1 2" key="1">
    <citation type="journal article" date="2013" name="ISME J.">
        <title>Comparative genomics of pathogenic lineages of Vibrio nigripulchritudo identifies virulence-associated traits.</title>
        <authorList>
            <person name="Goudenege D."/>
            <person name="Labreuche Y."/>
            <person name="Krin E."/>
            <person name="Ansquer D."/>
            <person name="Mangenot S."/>
            <person name="Calteau A."/>
            <person name="Medigue C."/>
            <person name="Mazel D."/>
            <person name="Polz M.F."/>
            <person name="Le Roux F."/>
        </authorList>
    </citation>
    <scope>NUCLEOTIDE SEQUENCE [LARGE SCALE GENOMIC DNA]</scope>
    <source>
        <strain evidence="1 2">SOn1</strain>
    </source>
</reference>
<dbReference type="EMBL" id="CAOF01000070">
    <property type="protein sequence ID" value="CCO45952.1"/>
    <property type="molecule type" value="Genomic_DNA"/>
</dbReference>
<dbReference type="AlphaFoldDB" id="A0AAV2VMS7"/>
<organism evidence="1 2">
    <name type="scientific">Vibrio nigripulchritudo SOn1</name>
    <dbReference type="NCBI Taxonomy" id="1238450"/>
    <lineage>
        <taxon>Bacteria</taxon>
        <taxon>Pseudomonadati</taxon>
        <taxon>Pseudomonadota</taxon>
        <taxon>Gammaproteobacteria</taxon>
        <taxon>Vibrionales</taxon>
        <taxon>Vibrionaceae</taxon>
        <taxon>Vibrio</taxon>
    </lineage>
</organism>
<evidence type="ECO:0000313" key="1">
    <source>
        <dbReference type="EMBL" id="CCO45952.1"/>
    </source>
</evidence>
<dbReference type="SUPFAM" id="SSF58113">
    <property type="entry name" value="Apolipoprotein A-I"/>
    <property type="match status" value="1"/>
</dbReference>
<sequence length="255" mass="29212">MVDVEVTMYKKWIGLALLTMSTYSHASQCEVDVENEVHLDGHEVEVYQQGQAKVLIDKDNNVFINGEKLSLSEWQAQAVDTYREKMNEYVPRAKDIANNGADLAKDIVDDVSASFDNSEAFSNVKTAIDDFYSELESRYYQEGEFILKENAFKDAFSNWKKDFEGAMQTFNGEFFSSAFSALSEKMKTDGGINFTEMQKQMSALKDSLKEKIQGQSEEIRKEAQQYCDQLKDVATEEQKLHEKIPELKDYPVFLI</sequence>
<evidence type="ECO:0000313" key="2">
    <source>
        <dbReference type="Proteomes" id="UP000018211"/>
    </source>
</evidence>
<dbReference type="Pfam" id="PF11101">
    <property type="entry name" value="DUF2884"/>
    <property type="match status" value="1"/>
</dbReference>
<name>A0AAV2VMS7_9VIBR</name>
<dbReference type="Proteomes" id="UP000018211">
    <property type="component" value="Unassembled WGS sequence"/>
</dbReference>